<gene>
    <name evidence="1" type="ORF">PGTG_22708</name>
</gene>
<dbReference type="VEuPathDB" id="FungiDB:PGTG_22708"/>
<evidence type="ECO:0000313" key="1">
    <source>
        <dbReference type="EMBL" id="EHS62861.1"/>
    </source>
</evidence>
<dbReference type="OrthoDB" id="10352185at2759"/>
<dbReference type="InParanoid" id="H6QVD2"/>
<reference evidence="2" key="1">
    <citation type="journal article" date="2011" name="Proc. Natl. Acad. Sci. U.S.A.">
        <title>Obligate biotrophy features unraveled by the genomic analysis of rust fungi.</title>
        <authorList>
            <person name="Duplessis S."/>
            <person name="Cuomo C.A."/>
            <person name="Lin Y.-C."/>
            <person name="Aerts A."/>
            <person name="Tisserant E."/>
            <person name="Veneault-Fourrey C."/>
            <person name="Joly D.L."/>
            <person name="Hacquard S."/>
            <person name="Amselem J."/>
            <person name="Cantarel B.L."/>
            <person name="Chiu R."/>
            <person name="Coutinho P.M."/>
            <person name="Feau N."/>
            <person name="Field M."/>
            <person name="Frey P."/>
            <person name="Gelhaye E."/>
            <person name="Goldberg J."/>
            <person name="Grabherr M.G."/>
            <person name="Kodira C.D."/>
            <person name="Kohler A."/>
            <person name="Kuees U."/>
            <person name="Lindquist E.A."/>
            <person name="Lucas S.M."/>
            <person name="Mago R."/>
            <person name="Mauceli E."/>
            <person name="Morin E."/>
            <person name="Murat C."/>
            <person name="Pangilinan J.L."/>
            <person name="Park R."/>
            <person name="Pearson M."/>
            <person name="Quesneville H."/>
            <person name="Rouhier N."/>
            <person name="Sakthikumar S."/>
            <person name="Salamov A.A."/>
            <person name="Schmutz J."/>
            <person name="Selles B."/>
            <person name="Shapiro H."/>
            <person name="Tanguay P."/>
            <person name="Tuskan G.A."/>
            <person name="Henrissat B."/>
            <person name="Van de Peer Y."/>
            <person name="Rouze P."/>
            <person name="Ellis J.G."/>
            <person name="Dodds P.N."/>
            <person name="Schein J.E."/>
            <person name="Zhong S."/>
            <person name="Hamelin R.C."/>
            <person name="Grigoriev I.V."/>
            <person name="Szabo L.J."/>
            <person name="Martin F."/>
        </authorList>
    </citation>
    <scope>NUCLEOTIDE SEQUENCE [LARGE SCALE GENOMIC DNA]</scope>
    <source>
        <strain evidence="2">CRL 75-36-700-3 / race SCCL</strain>
    </source>
</reference>
<dbReference type="HOGENOM" id="CLU_1326960_0_0_1"/>
<accession>H6QVD2</accession>
<name>H6QVD2_PUCGT</name>
<dbReference type="GeneID" id="13540816"/>
<evidence type="ECO:0000313" key="2">
    <source>
        <dbReference type="Proteomes" id="UP000008783"/>
    </source>
</evidence>
<proteinExistence type="predicted"/>
<dbReference type="Proteomes" id="UP000008783">
    <property type="component" value="Unassembled WGS sequence"/>
</dbReference>
<dbReference type="KEGG" id="pgr:PGTG_22708"/>
<dbReference type="RefSeq" id="XP_003888531.1">
    <property type="nucleotide sequence ID" value="XM_003888482.1"/>
</dbReference>
<sequence length="207" mass="23601">MPCGYAQIRPQAMDILCAYCWESIDAAKDHFRSLVGVQFHFSPTRPNTHKDPLRHPQVLVNIAPFDQIYSHGAVPSLANLIESVWQQLQIPAHNLLGPLPPHPSAHSDRVRMAHMRLHMVDYKYSDRASSFTYWTTFDRQLLELAEQDETYQTAHAQAILIKDHELFNGTNTIASIPRANRRLPNEAEINARLVLIEQGQSHIDLHG</sequence>
<dbReference type="EMBL" id="DS178397">
    <property type="protein sequence ID" value="EHS62861.1"/>
    <property type="molecule type" value="Genomic_DNA"/>
</dbReference>
<protein>
    <submittedName>
        <fullName evidence="1">Uncharacterized protein</fullName>
    </submittedName>
</protein>
<keyword evidence="2" id="KW-1185">Reference proteome</keyword>
<organism evidence="1 2">
    <name type="scientific">Puccinia graminis f. sp. tritici (strain CRL 75-36-700-3 / race SCCL)</name>
    <name type="common">Black stem rust fungus</name>
    <dbReference type="NCBI Taxonomy" id="418459"/>
    <lineage>
        <taxon>Eukaryota</taxon>
        <taxon>Fungi</taxon>
        <taxon>Dikarya</taxon>
        <taxon>Basidiomycota</taxon>
        <taxon>Pucciniomycotina</taxon>
        <taxon>Pucciniomycetes</taxon>
        <taxon>Pucciniales</taxon>
        <taxon>Pucciniaceae</taxon>
        <taxon>Puccinia</taxon>
    </lineage>
</organism>
<dbReference type="AlphaFoldDB" id="H6QVD2"/>